<reference evidence="5 6" key="1">
    <citation type="submission" date="2024-06" db="EMBL/GenBank/DDBJ databases">
        <title>The Natural Products Discovery Center: Release of the First 8490 Sequenced Strains for Exploring Actinobacteria Biosynthetic Diversity.</title>
        <authorList>
            <person name="Kalkreuter E."/>
            <person name="Kautsar S.A."/>
            <person name="Yang D."/>
            <person name="Bader C.D."/>
            <person name="Teijaro C.N."/>
            <person name="Fluegel L."/>
            <person name="Davis C.M."/>
            <person name="Simpson J.R."/>
            <person name="Lauterbach L."/>
            <person name="Steele A.D."/>
            <person name="Gui C."/>
            <person name="Meng S."/>
            <person name="Li G."/>
            <person name="Viehrig K."/>
            <person name="Ye F."/>
            <person name="Su P."/>
            <person name="Kiefer A.F."/>
            <person name="Nichols A."/>
            <person name="Cepeda A.J."/>
            <person name="Yan W."/>
            <person name="Fan B."/>
            <person name="Jiang Y."/>
            <person name="Adhikari A."/>
            <person name="Zheng C.-J."/>
            <person name="Schuster L."/>
            <person name="Cowan T.M."/>
            <person name="Smanski M.J."/>
            <person name="Chevrette M.G."/>
            <person name="De Carvalho L.P.S."/>
            <person name="Shen B."/>
        </authorList>
    </citation>
    <scope>NUCLEOTIDE SEQUENCE [LARGE SCALE GENOMIC DNA]</scope>
    <source>
        <strain evidence="5 6">NPDC079179</strain>
    </source>
</reference>
<accession>A0ABV3KBF6</accession>
<dbReference type="EMBL" id="JBFBLL010000003">
    <property type="protein sequence ID" value="MEV8157750.1"/>
    <property type="molecule type" value="Genomic_DNA"/>
</dbReference>
<dbReference type="PANTHER" id="PTHR43045:SF1">
    <property type="entry name" value="SHIKIMATE TRANSPORTER"/>
    <property type="match status" value="1"/>
</dbReference>
<evidence type="ECO:0000256" key="2">
    <source>
        <dbReference type="ARBA" id="ARBA00022448"/>
    </source>
</evidence>
<dbReference type="Proteomes" id="UP001553031">
    <property type="component" value="Unassembled WGS sequence"/>
</dbReference>
<comment type="caution">
    <text evidence="5">The sequence shown here is derived from an EMBL/GenBank/DDBJ whole genome shotgun (WGS) entry which is preliminary data.</text>
</comment>
<organism evidence="5 6">
    <name type="scientific">Kocuria salsicia</name>
    <dbReference type="NCBI Taxonomy" id="664639"/>
    <lineage>
        <taxon>Bacteria</taxon>
        <taxon>Bacillati</taxon>
        <taxon>Actinomycetota</taxon>
        <taxon>Actinomycetes</taxon>
        <taxon>Micrococcales</taxon>
        <taxon>Micrococcaceae</taxon>
        <taxon>Kocuria</taxon>
    </lineage>
</organism>
<feature type="transmembrane region" description="Helical" evidence="4">
    <location>
        <begin position="95"/>
        <end position="113"/>
    </location>
</feature>
<keyword evidence="2" id="KW-0813">Transport</keyword>
<keyword evidence="6" id="KW-1185">Reference proteome</keyword>
<evidence type="ECO:0000256" key="4">
    <source>
        <dbReference type="SAM" id="Phobius"/>
    </source>
</evidence>
<evidence type="ECO:0000256" key="3">
    <source>
        <dbReference type="ARBA" id="ARBA00022475"/>
    </source>
</evidence>
<feature type="transmembrane region" description="Helical" evidence="4">
    <location>
        <begin position="36"/>
        <end position="62"/>
    </location>
</feature>
<keyword evidence="4" id="KW-0812">Transmembrane</keyword>
<dbReference type="PANTHER" id="PTHR43045">
    <property type="entry name" value="SHIKIMATE TRANSPORTER"/>
    <property type="match status" value="1"/>
</dbReference>
<keyword evidence="4" id="KW-0472">Membrane</keyword>
<gene>
    <name evidence="5" type="ORF">AB0O96_06020</name>
</gene>
<name>A0ABV3KBF6_9MICC</name>
<evidence type="ECO:0000256" key="1">
    <source>
        <dbReference type="ARBA" id="ARBA00004651"/>
    </source>
</evidence>
<keyword evidence="4" id="KW-1133">Transmembrane helix</keyword>
<comment type="subcellular location">
    <subcellularLocation>
        <location evidence="1">Cell membrane</location>
        <topology evidence="1">Multi-pass membrane protein</topology>
    </subcellularLocation>
</comment>
<sequence>MTTVPAWWPVPPLPLVVVGPPDVAAFLGGVLEYHDFFGYATAASVVFSQVFFLACDATIALIPVLRDLRRGRPFPSPGRIRLRTPGREDRAQEHLVITLVLMGAAIFLIGMLPDFHSLATGRPRCS</sequence>
<proteinExistence type="predicted"/>
<protein>
    <submittedName>
        <fullName evidence="5">Uncharacterized protein</fullName>
    </submittedName>
</protein>
<evidence type="ECO:0000313" key="5">
    <source>
        <dbReference type="EMBL" id="MEV8157750.1"/>
    </source>
</evidence>
<dbReference type="RefSeq" id="WP_363784394.1">
    <property type="nucleotide sequence ID" value="NZ_JBFBLL010000003.1"/>
</dbReference>
<keyword evidence="3" id="KW-1003">Cell membrane</keyword>
<evidence type="ECO:0000313" key="6">
    <source>
        <dbReference type="Proteomes" id="UP001553031"/>
    </source>
</evidence>